<accession>A0A1E2UT80</accession>
<dbReference type="EC" id="3.4.21.89" evidence="3 8"/>
<evidence type="ECO:0000256" key="1">
    <source>
        <dbReference type="ARBA" id="ARBA00000677"/>
    </source>
</evidence>
<reference evidence="11 12" key="1">
    <citation type="submission" date="2016-03" db="EMBL/GenBank/DDBJ databases">
        <title>Chemosynthetic sulphur-oxidizing symbionts of marine invertebrate animals are capable of nitrogen fixation.</title>
        <authorList>
            <person name="Petersen J.M."/>
            <person name="Kemper A."/>
            <person name="Gruber-Vodicka H."/>
            <person name="Cardini U."/>
            <person name="Geest Mvander."/>
            <person name="Kleiner M."/>
            <person name="Bulgheresi S."/>
            <person name="Fussmann M."/>
            <person name="Herbold C."/>
            <person name="Seah B.K.B."/>
            <person name="Antony C.Paul."/>
            <person name="Liu D."/>
            <person name="Belitz A."/>
            <person name="Weber M."/>
        </authorList>
    </citation>
    <scope>NUCLEOTIDE SEQUENCE [LARGE SCALE GENOMIC DNA]</scope>
    <source>
        <strain evidence="11">G_D</strain>
    </source>
</reference>
<dbReference type="GO" id="GO:0006465">
    <property type="term" value="P:signal peptide processing"/>
    <property type="evidence" value="ECO:0007669"/>
    <property type="project" value="InterPro"/>
</dbReference>
<evidence type="ECO:0000256" key="4">
    <source>
        <dbReference type="ARBA" id="ARBA00019232"/>
    </source>
</evidence>
<dbReference type="InterPro" id="IPR000223">
    <property type="entry name" value="Pept_S26A_signal_pept_1"/>
</dbReference>
<gene>
    <name evidence="11" type="ORF">A3196_14935</name>
</gene>
<feature type="transmembrane region" description="Helical" evidence="8">
    <location>
        <begin position="7"/>
        <end position="28"/>
    </location>
</feature>
<comment type="subcellular location">
    <subcellularLocation>
        <location evidence="9">Membrane</location>
        <topology evidence="9">Multi-pass membrane protein</topology>
    </subcellularLocation>
</comment>
<dbReference type="PANTHER" id="PTHR43390">
    <property type="entry name" value="SIGNAL PEPTIDASE I"/>
    <property type="match status" value="1"/>
</dbReference>
<evidence type="ECO:0000313" key="11">
    <source>
        <dbReference type="EMBL" id="ODB97940.1"/>
    </source>
</evidence>
<dbReference type="InterPro" id="IPR019757">
    <property type="entry name" value="Pept_S26A_signal_pept_1_Lys-AS"/>
</dbReference>
<dbReference type="PROSITE" id="PS00501">
    <property type="entry name" value="SPASE_I_1"/>
    <property type="match status" value="1"/>
</dbReference>
<feature type="transmembrane region" description="Helical" evidence="8">
    <location>
        <begin position="61"/>
        <end position="80"/>
    </location>
</feature>
<keyword evidence="5 8" id="KW-0645">Protease</keyword>
<dbReference type="RefSeq" id="WP_069014515.1">
    <property type="nucleotide sequence ID" value="NZ_LVJW01000003.1"/>
</dbReference>
<dbReference type="CDD" id="cd06530">
    <property type="entry name" value="S26_SPase_I"/>
    <property type="match status" value="1"/>
</dbReference>
<dbReference type="SUPFAM" id="SSF51306">
    <property type="entry name" value="LexA/Signal peptidase"/>
    <property type="match status" value="1"/>
</dbReference>
<dbReference type="AlphaFoldDB" id="A0A1E2UT80"/>
<dbReference type="InterPro" id="IPR019758">
    <property type="entry name" value="Pept_S26A_signal_pept_1_CS"/>
</dbReference>
<dbReference type="PRINTS" id="PR00727">
    <property type="entry name" value="LEADERPTASE"/>
</dbReference>
<keyword evidence="8" id="KW-0472">Membrane</keyword>
<dbReference type="PANTHER" id="PTHR43390:SF1">
    <property type="entry name" value="CHLOROPLAST PROCESSING PEPTIDASE"/>
    <property type="match status" value="1"/>
</dbReference>
<evidence type="ECO:0000256" key="3">
    <source>
        <dbReference type="ARBA" id="ARBA00013208"/>
    </source>
</evidence>
<proteinExistence type="inferred from homology"/>
<keyword evidence="8" id="KW-1133">Transmembrane helix</keyword>
<dbReference type="STRING" id="1818881.A3196_14935"/>
<feature type="active site" evidence="7">
    <location>
        <position position="141"/>
    </location>
</feature>
<evidence type="ECO:0000259" key="10">
    <source>
        <dbReference type="Pfam" id="PF10502"/>
    </source>
</evidence>
<evidence type="ECO:0000256" key="5">
    <source>
        <dbReference type="ARBA" id="ARBA00022670"/>
    </source>
</evidence>
<name>A0A1E2UT80_9GAMM</name>
<comment type="caution">
    <text evidence="11">The sequence shown here is derived from an EMBL/GenBank/DDBJ whole genome shotgun (WGS) entry which is preliminary data.</text>
</comment>
<dbReference type="PROSITE" id="PS00760">
    <property type="entry name" value="SPASE_I_2"/>
    <property type="match status" value="1"/>
</dbReference>
<evidence type="ECO:0000256" key="6">
    <source>
        <dbReference type="ARBA" id="ARBA00022801"/>
    </source>
</evidence>
<evidence type="ECO:0000256" key="2">
    <source>
        <dbReference type="ARBA" id="ARBA00009370"/>
    </source>
</evidence>
<dbReference type="GO" id="GO:0009003">
    <property type="term" value="F:signal peptidase activity"/>
    <property type="evidence" value="ECO:0007669"/>
    <property type="project" value="UniProtKB-EC"/>
</dbReference>
<dbReference type="GO" id="GO:0004252">
    <property type="term" value="F:serine-type endopeptidase activity"/>
    <property type="evidence" value="ECO:0007669"/>
    <property type="project" value="InterPro"/>
</dbReference>
<keyword evidence="6 8" id="KW-0378">Hydrolase</keyword>
<evidence type="ECO:0000256" key="9">
    <source>
        <dbReference type="RuleBase" id="RU362042"/>
    </source>
</evidence>
<comment type="catalytic activity">
    <reaction evidence="1 8">
        <text>Cleavage of hydrophobic, N-terminal signal or leader sequences from secreted and periplasmic proteins.</text>
        <dbReference type="EC" id="3.4.21.89"/>
    </reaction>
</comment>
<dbReference type="Pfam" id="PF10502">
    <property type="entry name" value="Peptidase_S26"/>
    <property type="match status" value="1"/>
</dbReference>
<dbReference type="Gene3D" id="2.10.109.10">
    <property type="entry name" value="Umud Fragment, subunit A"/>
    <property type="match status" value="1"/>
</dbReference>
<feature type="active site" evidence="7">
    <location>
        <position position="86"/>
    </location>
</feature>
<dbReference type="PROSITE" id="PS00761">
    <property type="entry name" value="SPASE_I_3"/>
    <property type="match status" value="1"/>
</dbReference>
<dbReference type="GO" id="GO:0016020">
    <property type="term" value="C:membrane"/>
    <property type="evidence" value="ECO:0007669"/>
    <property type="project" value="UniProtKB-SubCell"/>
</dbReference>
<comment type="similarity">
    <text evidence="2 9">Belongs to the peptidase S26 family.</text>
</comment>
<dbReference type="EMBL" id="LVJZ01000003">
    <property type="protein sequence ID" value="ODB97940.1"/>
    <property type="molecule type" value="Genomic_DNA"/>
</dbReference>
<dbReference type="InterPro" id="IPR019756">
    <property type="entry name" value="Pept_S26A_signal_pept_1_Ser-AS"/>
</dbReference>
<sequence>MNFDFPTFLVVASAVTGGIWLLDSIFFANKRSAMAPDVGEEADDSSQPVRKEPLLVEYSKSFFPVIFAVLILRSFLVEPFRIPSGSMMPTLLVGDFILVNKFSYGIRLPVLNKKVIDLGDPQRGDPVVFRYPKQPWIDYIKRVVAVPGDKLYYRNKTLFVNGEPMKQMLLGQYTGVGSGSRMTGAVMAAENLDGIEHNILINPLAPDLPMGCQVLRQGPITVPEGQYFVMGDNRDNSNDSRCWGFVPDENLVGKAFGIWMNWDSNISGFPPIAWERIGKGID</sequence>
<organism evidence="11 12">
    <name type="scientific">Candidatus Thiodiazotropha endoloripes</name>
    <dbReference type="NCBI Taxonomy" id="1818881"/>
    <lineage>
        <taxon>Bacteria</taxon>
        <taxon>Pseudomonadati</taxon>
        <taxon>Pseudomonadota</taxon>
        <taxon>Gammaproteobacteria</taxon>
        <taxon>Chromatiales</taxon>
        <taxon>Sedimenticolaceae</taxon>
        <taxon>Candidatus Thiodiazotropha</taxon>
    </lineage>
</organism>
<protein>
    <recommendedName>
        <fullName evidence="4 8">Signal peptidase I</fullName>
        <ecNumber evidence="3 8">3.4.21.89</ecNumber>
    </recommendedName>
</protein>
<keyword evidence="12" id="KW-1185">Reference proteome</keyword>
<evidence type="ECO:0000313" key="12">
    <source>
        <dbReference type="Proteomes" id="UP000094849"/>
    </source>
</evidence>
<feature type="domain" description="Peptidase S26" evidence="10">
    <location>
        <begin position="56"/>
        <end position="259"/>
    </location>
</feature>
<dbReference type="OrthoDB" id="9815782at2"/>
<dbReference type="NCBIfam" id="TIGR02227">
    <property type="entry name" value="sigpep_I_bact"/>
    <property type="match status" value="1"/>
</dbReference>
<evidence type="ECO:0000256" key="7">
    <source>
        <dbReference type="PIRSR" id="PIRSR600223-1"/>
    </source>
</evidence>
<evidence type="ECO:0000256" key="8">
    <source>
        <dbReference type="RuleBase" id="RU003993"/>
    </source>
</evidence>
<keyword evidence="8" id="KW-0812">Transmembrane</keyword>
<dbReference type="InterPro" id="IPR036286">
    <property type="entry name" value="LexA/Signal_pep-like_sf"/>
</dbReference>
<dbReference type="Proteomes" id="UP000094849">
    <property type="component" value="Unassembled WGS sequence"/>
</dbReference>
<dbReference type="InterPro" id="IPR019533">
    <property type="entry name" value="Peptidase_S26"/>
</dbReference>